<evidence type="ECO:0000313" key="15">
    <source>
        <dbReference type="Proteomes" id="UP000198520"/>
    </source>
</evidence>
<dbReference type="Gene3D" id="1.10.10.10">
    <property type="entry name" value="Winged helix-like DNA-binding domain superfamily/Winged helix DNA-binding domain"/>
    <property type="match status" value="1"/>
</dbReference>
<sequence length="248" mass="26420">MSPETASSPVPESSPEPGPALTPVAEDYLKVVWSAQEWSDEPVTTKALAARLGVGASTVSETVRRLAAQGLLVHERYGKVTLTDAGRAQALRMVRRHRLLETFLVAQLGYGWDEVHDEAEVLEHAVSDTFLDRLDRALGHPTRDPHGDPIPAADGTVATPDARPLADLPPRTGGRVARISDADPDVLRYLVTQDVVLDSVVTLHAVNAAAGVVTLTVDDASTPQDLGLGAAQAVWVVPDTTTEPQENP</sequence>
<evidence type="ECO:0000256" key="5">
    <source>
        <dbReference type="ARBA" id="ARBA00022491"/>
    </source>
</evidence>
<keyword evidence="10" id="KW-0464">Manganese</keyword>
<feature type="region of interest" description="Disordered" evidence="12">
    <location>
        <begin position="140"/>
        <end position="174"/>
    </location>
</feature>
<evidence type="ECO:0000259" key="13">
    <source>
        <dbReference type="PROSITE" id="PS50944"/>
    </source>
</evidence>
<dbReference type="Pfam" id="PF04023">
    <property type="entry name" value="FeoA"/>
    <property type="match status" value="1"/>
</dbReference>
<dbReference type="Gene3D" id="1.10.60.10">
    <property type="entry name" value="Iron dependent repressor, metal binding and dimerisation domain"/>
    <property type="match status" value="1"/>
</dbReference>
<dbReference type="GO" id="GO:0005737">
    <property type="term" value="C:cytoplasm"/>
    <property type="evidence" value="ECO:0007669"/>
    <property type="project" value="UniProtKB-SubCell"/>
</dbReference>
<keyword evidence="15" id="KW-1185">Reference proteome</keyword>
<name>A0A1I2G093_9MICO</name>
<dbReference type="SMART" id="SM00529">
    <property type="entry name" value="HTH_DTXR"/>
    <property type="match status" value="1"/>
</dbReference>
<evidence type="ECO:0000256" key="10">
    <source>
        <dbReference type="ARBA" id="ARBA00023211"/>
    </source>
</evidence>
<keyword evidence="9" id="KW-0804">Transcription</keyword>
<dbReference type="OrthoDB" id="9791355at2"/>
<reference evidence="15" key="1">
    <citation type="submission" date="2016-10" db="EMBL/GenBank/DDBJ databases">
        <authorList>
            <person name="Varghese N."/>
            <person name="Submissions S."/>
        </authorList>
    </citation>
    <scope>NUCLEOTIDE SEQUENCE [LARGE SCALE GENOMIC DNA]</scope>
    <source>
        <strain evidence="15">DSM 19083</strain>
    </source>
</reference>
<dbReference type="SUPFAM" id="SSF47979">
    <property type="entry name" value="Iron-dependent repressor protein, dimerization domain"/>
    <property type="match status" value="1"/>
</dbReference>
<dbReference type="CDD" id="cd00090">
    <property type="entry name" value="HTH_ARSR"/>
    <property type="match status" value="1"/>
</dbReference>
<dbReference type="RefSeq" id="WP_093376923.1">
    <property type="nucleotide sequence ID" value="NZ_BNAN01000002.1"/>
</dbReference>
<dbReference type="InterPro" id="IPR022689">
    <property type="entry name" value="Iron_dep_repressor"/>
</dbReference>
<dbReference type="InterPro" id="IPR022687">
    <property type="entry name" value="HTH_DTXR"/>
</dbReference>
<comment type="subcellular location">
    <subcellularLocation>
        <location evidence="1">Cytoplasm</location>
    </subcellularLocation>
</comment>
<dbReference type="EMBL" id="FONZ01000002">
    <property type="protein sequence ID" value="SFF10051.1"/>
    <property type="molecule type" value="Genomic_DNA"/>
</dbReference>
<evidence type="ECO:0000256" key="2">
    <source>
        <dbReference type="ARBA" id="ARBA00007871"/>
    </source>
</evidence>
<dbReference type="InterPro" id="IPR007167">
    <property type="entry name" value="Fe-transptr_FeoA-like"/>
</dbReference>
<keyword evidence="8" id="KW-0010">Activator</keyword>
<gene>
    <name evidence="14" type="ORF">SAMN04488035_1591</name>
</gene>
<keyword evidence="5" id="KW-0678">Repressor</keyword>
<dbReference type="PROSITE" id="PS50944">
    <property type="entry name" value="HTH_DTXR"/>
    <property type="match status" value="1"/>
</dbReference>
<accession>A0A1I2G093</accession>
<evidence type="ECO:0000256" key="11">
    <source>
        <dbReference type="ARBA" id="ARBA00032593"/>
    </source>
</evidence>
<dbReference type="GO" id="GO:0003677">
    <property type="term" value="F:DNA binding"/>
    <property type="evidence" value="ECO:0007669"/>
    <property type="project" value="UniProtKB-KW"/>
</dbReference>
<keyword evidence="4" id="KW-0963">Cytoplasm</keyword>
<proteinExistence type="inferred from homology"/>
<dbReference type="GO" id="GO:0003700">
    <property type="term" value="F:DNA-binding transcription factor activity"/>
    <property type="evidence" value="ECO:0007669"/>
    <property type="project" value="InterPro"/>
</dbReference>
<dbReference type="SMART" id="SM00899">
    <property type="entry name" value="FeoA"/>
    <property type="match status" value="1"/>
</dbReference>
<dbReference type="InterPro" id="IPR008988">
    <property type="entry name" value="Transcriptional_repressor_C"/>
</dbReference>
<dbReference type="PANTHER" id="PTHR33238:SF11">
    <property type="entry name" value="TRANSCRIPTIONAL REGULATOR MNTR"/>
    <property type="match status" value="1"/>
</dbReference>
<evidence type="ECO:0000256" key="1">
    <source>
        <dbReference type="ARBA" id="ARBA00004496"/>
    </source>
</evidence>
<feature type="domain" description="HTH dtxR-type" evidence="13">
    <location>
        <begin position="21"/>
        <end position="83"/>
    </location>
</feature>
<dbReference type="Pfam" id="PF02742">
    <property type="entry name" value="Fe_dep_repr_C"/>
    <property type="match status" value="1"/>
</dbReference>
<dbReference type="STRING" id="285351.SAMN04488035_1591"/>
<evidence type="ECO:0000256" key="3">
    <source>
        <dbReference type="ARBA" id="ARBA00011738"/>
    </source>
</evidence>
<dbReference type="Pfam" id="PF01325">
    <property type="entry name" value="Fe_dep_repress"/>
    <property type="match status" value="1"/>
</dbReference>
<dbReference type="InterPro" id="IPR036388">
    <property type="entry name" value="WH-like_DNA-bd_sf"/>
</dbReference>
<dbReference type="InterPro" id="IPR050536">
    <property type="entry name" value="DtxR_MntR_Metal-Reg"/>
</dbReference>
<dbReference type="GO" id="GO:0046983">
    <property type="term" value="F:protein dimerization activity"/>
    <property type="evidence" value="ECO:0007669"/>
    <property type="project" value="InterPro"/>
</dbReference>
<keyword evidence="6" id="KW-0805">Transcription regulation</keyword>
<evidence type="ECO:0000256" key="7">
    <source>
        <dbReference type="ARBA" id="ARBA00023125"/>
    </source>
</evidence>
<comment type="subunit">
    <text evidence="3">Homodimer.</text>
</comment>
<evidence type="ECO:0000256" key="12">
    <source>
        <dbReference type="SAM" id="MobiDB-lite"/>
    </source>
</evidence>
<dbReference type="SUPFAM" id="SSF46785">
    <property type="entry name" value="Winged helix' DNA-binding domain"/>
    <property type="match status" value="1"/>
</dbReference>
<dbReference type="SUPFAM" id="SSF50037">
    <property type="entry name" value="C-terminal domain of transcriptional repressors"/>
    <property type="match status" value="1"/>
</dbReference>
<dbReference type="GO" id="GO:0046914">
    <property type="term" value="F:transition metal ion binding"/>
    <property type="evidence" value="ECO:0007669"/>
    <property type="project" value="InterPro"/>
</dbReference>
<evidence type="ECO:0000313" key="14">
    <source>
        <dbReference type="EMBL" id="SFF10051.1"/>
    </source>
</evidence>
<dbReference type="InterPro" id="IPR036421">
    <property type="entry name" value="Fe_dep_repressor_sf"/>
</dbReference>
<dbReference type="InterPro" id="IPR001367">
    <property type="entry name" value="Fe_dep_repressor"/>
</dbReference>
<dbReference type="Proteomes" id="UP000198520">
    <property type="component" value="Unassembled WGS sequence"/>
</dbReference>
<evidence type="ECO:0000256" key="4">
    <source>
        <dbReference type="ARBA" id="ARBA00022490"/>
    </source>
</evidence>
<dbReference type="AlphaFoldDB" id="A0A1I2G093"/>
<evidence type="ECO:0000256" key="6">
    <source>
        <dbReference type="ARBA" id="ARBA00023015"/>
    </source>
</evidence>
<keyword evidence="7" id="KW-0238">DNA-binding</keyword>
<dbReference type="InterPro" id="IPR036390">
    <property type="entry name" value="WH_DNA-bd_sf"/>
</dbReference>
<protein>
    <recommendedName>
        <fullName evidence="11">Manganese transport regulator</fullName>
    </recommendedName>
</protein>
<dbReference type="GO" id="GO:0045892">
    <property type="term" value="P:negative regulation of DNA-templated transcription"/>
    <property type="evidence" value="ECO:0007669"/>
    <property type="project" value="TreeGrafter"/>
</dbReference>
<dbReference type="FunFam" id="1.10.60.10:FF:000004">
    <property type="entry name" value="DtxR family transcriptional regulator"/>
    <property type="match status" value="1"/>
</dbReference>
<comment type="similarity">
    <text evidence="2">Belongs to the DtxR/MntR family.</text>
</comment>
<evidence type="ECO:0000256" key="8">
    <source>
        <dbReference type="ARBA" id="ARBA00023159"/>
    </source>
</evidence>
<dbReference type="PANTHER" id="PTHR33238">
    <property type="entry name" value="IRON (METAL) DEPENDENT REPRESSOR, DTXR FAMILY"/>
    <property type="match status" value="1"/>
</dbReference>
<evidence type="ECO:0000256" key="9">
    <source>
        <dbReference type="ARBA" id="ARBA00023163"/>
    </source>
</evidence>
<feature type="compositionally biased region" description="Low complexity" evidence="12">
    <location>
        <begin position="1"/>
        <end position="11"/>
    </location>
</feature>
<organism evidence="14 15">
    <name type="scientific">Flavimobilis marinus</name>
    <dbReference type="NCBI Taxonomy" id="285351"/>
    <lineage>
        <taxon>Bacteria</taxon>
        <taxon>Bacillati</taxon>
        <taxon>Actinomycetota</taxon>
        <taxon>Actinomycetes</taxon>
        <taxon>Micrococcales</taxon>
        <taxon>Jonesiaceae</taxon>
        <taxon>Flavimobilis</taxon>
    </lineage>
</organism>
<feature type="region of interest" description="Disordered" evidence="12">
    <location>
        <begin position="1"/>
        <end position="21"/>
    </location>
</feature>
<dbReference type="InterPro" id="IPR011991">
    <property type="entry name" value="ArsR-like_HTH"/>
</dbReference>